<gene>
    <name evidence="2" type="ORF">PRK78_005243</name>
</gene>
<feature type="compositionally biased region" description="Polar residues" evidence="1">
    <location>
        <begin position="32"/>
        <end position="41"/>
    </location>
</feature>
<name>A0AAF0DJX1_9EURO</name>
<evidence type="ECO:0000256" key="1">
    <source>
        <dbReference type="SAM" id="MobiDB-lite"/>
    </source>
</evidence>
<feature type="compositionally biased region" description="Low complexity" evidence="1">
    <location>
        <begin position="274"/>
        <end position="285"/>
    </location>
</feature>
<organism evidence="2 3">
    <name type="scientific">Emydomyces testavorans</name>
    <dbReference type="NCBI Taxonomy" id="2070801"/>
    <lineage>
        <taxon>Eukaryota</taxon>
        <taxon>Fungi</taxon>
        <taxon>Dikarya</taxon>
        <taxon>Ascomycota</taxon>
        <taxon>Pezizomycotina</taxon>
        <taxon>Eurotiomycetes</taxon>
        <taxon>Eurotiomycetidae</taxon>
        <taxon>Onygenales</taxon>
        <taxon>Nannizziopsiaceae</taxon>
        <taxon>Emydomyces</taxon>
    </lineage>
</organism>
<sequence>MPLPAPRSLLTPYPEPLPLYTPRRSGPHESETASIHSTAPSYVSAAPSYHSNPPSHHIRASDIALGPENNWSTRENNSSAPSSSLNSSRQTGLPSAQRYAPGFETRGGDLSYSSIRSLYSISEWVPVTGGLQARHYHNVAKMRVTDASRSIFPALMPIASESAPGSRCENGSVSDGIARRFTAPTLNTGGPSVFGENHNSSSSSLVHNSMQDPVVHPRSHSPQPSAGSSTSLENHLWHHSAEHLPFSPLEDPDLVGEAAAARFRSQRIYRTLQQEENLNQQSQRSGANPRQQEPRQSGHIYQYSSLITEADNPRMHPRRSTESDLSFEPSHADEEPGPSDQRTNATATAITRQCSNTPVDYDEVLRAQESRNWDFMLAQMADWEERQRSWKKFKDEVDRRLNSGIKIGMGWGVWSSVGAKRKLKKKQFGSHPGLKKWKNKVGLAH</sequence>
<dbReference type="AlphaFoldDB" id="A0AAF0DJX1"/>
<evidence type="ECO:0000313" key="2">
    <source>
        <dbReference type="EMBL" id="WEW59763.1"/>
    </source>
</evidence>
<feature type="region of interest" description="Disordered" evidence="1">
    <location>
        <begin position="274"/>
        <end position="344"/>
    </location>
</feature>
<feature type="compositionally biased region" description="Basic and acidic residues" evidence="1">
    <location>
        <begin position="311"/>
        <end position="322"/>
    </location>
</feature>
<dbReference type="EMBL" id="CP120629">
    <property type="protein sequence ID" value="WEW59763.1"/>
    <property type="molecule type" value="Genomic_DNA"/>
</dbReference>
<dbReference type="Proteomes" id="UP001219355">
    <property type="component" value="Chromosome 3"/>
</dbReference>
<proteinExistence type="predicted"/>
<protein>
    <submittedName>
        <fullName evidence="2">Uncharacterized protein</fullName>
    </submittedName>
</protein>
<keyword evidence="3" id="KW-1185">Reference proteome</keyword>
<accession>A0AAF0DJX1</accession>
<reference evidence="2" key="1">
    <citation type="submission" date="2023-03" db="EMBL/GenBank/DDBJ databases">
        <title>Emydomyces testavorans Genome Sequence.</title>
        <authorList>
            <person name="Hoyer L."/>
        </authorList>
    </citation>
    <scope>NUCLEOTIDE SEQUENCE</scope>
    <source>
        <strain evidence="2">16-2883</strain>
    </source>
</reference>
<feature type="compositionally biased region" description="Low complexity" evidence="1">
    <location>
        <begin position="76"/>
        <end position="88"/>
    </location>
</feature>
<evidence type="ECO:0000313" key="3">
    <source>
        <dbReference type="Proteomes" id="UP001219355"/>
    </source>
</evidence>
<feature type="compositionally biased region" description="Polar residues" evidence="1">
    <location>
        <begin position="286"/>
        <end position="295"/>
    </location>
</feature>
<feature type="region of interest" description="Disordered" evidence="1">
    <location>
        <begin position="1"/>
        <end position="106"/>
    </location>
</feature>
<feature type="region of interest" description="Disordered" evidence="1">
    <location>
        <begin position="184"/>
        <end position="233"/>
    </location>
</feature>
<feature type="compositionally biased region" description="Polar residues" evidence="1">
    <location>
        <begin position="220"/>
        <end position="233"/>
    </location>
</feature>